<reference evidence="2" key="1">
    <citation type="submission" date="2022-10" db="EMBL/GenBank/DDBJ databases">
        <title>Sifting through the core-genome to identify putative cross-protective antigens against Riemerella anatipestifer.</title>
        <authorList>
            <person name="Zheng X."/>
            <person name="Zhang W."/>
        </authorList>
    </citation>
    <scope>NUCLEOTIDE SEQUENCE</scope>
    <source>
        <strain evidence="2">ZWRA178</strain>
    </source>
</reference>
<organism evidence="2 3">
    <name type="scientific">Riemerella anatipestifer</name>
    <name type="common">Moraxella anatipestifer</name>
    <dbReference type="NCBI Taxonomy" id="34085"/>
    <lineage>
        <taxon>Bacteria</taxon>
        <taxon>Pseudomonadati</taxon>
        <taxon>Bacteroidota</taxon>
        <taxon>Flavobacteriia</taxon>
        <taxon>Flavobacteriales</taxon>
        <taxon>Weeksellaceae</taxon>
        <taxon>Riemerella</taxon>
    </lineage>
</organism>
<evidence type="ECO:0000313" key="2">
    <source>
        <dbReference type="EMBL" id="MCW0524631.1"/>
    </source>
</evidence>
<feature type="transmembrane region" description="Helical" evidence="1">
    <location>
        <begin position="12"/>
        <end position="33"/>
    </location>
</feature>
<evidence type="ECO:0000256" key="1">
    <source>
        <dbReference type="SAM" id="Phobius"/>
    </source>
</evidence>
<gene>
    <name evidence="2" type="ORF">OKE68_09925</name>
</gene>
<feature type="transmembrane region" description="Helical" evidence="1">
    <location>
        <begin position="79"/>
        <end position="98"/>
    </location>
</feature>
<keyword evidence="1" id="KW-0812">Transmembrane</keyword>
<dbReference type="EMBL" id="JAOZYT010000082">
    <property type="protein sequence ID" value="MCW0524631.1"/>
    <property type="molecule type" value="Genomic_DNA"/>
</dbReference>
<evidence type="ECO:0000313" key="3">
    <source>
        <dbReference type="Proteomes" id="UP001207440"/>
    </source>
</evidence>
<dbReference type="RefSeq" id="WP_064971122.1">
    <property type="nucleotide sequence ID" value="NZ_CP029760.1"/>
</dbReference>
<feature type="transmembrane region" description="Helical" evidence="1">
    <location>
        <begin position="54"/>
        <end position="73"/>
    </location>
</feature>
<keyword evidence="1" id="KW-1133">Transmembrane helix</keyword>
<protein>
    <submittedName>
        <fullName evidence="2">Uncharacterized protein</fullName>
    </submittedName>
</protein>
<dbReference type="Proteomes" id="UP001207440">
    <property type="component" value="Unassembled WGS sequence"/>
</dbReference>
<keyword evidence="1" id="KW-0472">Membrane</keyword>
<dbReference type="AlphaFoldDB" id="A0AAP3AQ22"/>
<accession>A0AAP3AQ22</accession>
<sequence length="432" mass="51286">MGEISENIRLFLIVAILCVIGFAIFYKTYLYVIDKFLFNEFTWLLQKTIYRSYLVFKSIIYAVLLAYFVLAIYSFFTSYWIYGLLIFGCLIYLFVKVWKSKKEGKFNLRKDFEFQKYNSKVSYYNDQTEEYRRKSFDSIIDKIKRTELSGISNEEYKNFLNENFLPKIDKLLAFEYYDSKLFNSISDNYTTTLFYRKYIKNVLETISRIDKLTKNLSLLNMDYQVIIDMLLDIRLIKFDDNEGLHYDISLIDMEIDKILNSDKENSNIEKSLLVINQSIDNLKLAFDKVGFEDKLSGQINALDELKEKINLIQPEKNYLIYVLSGNCTVNSLTEILTSQLESYDNIKMSAENISDVQEFVKRRFRNKANKQPTKKGEKYKDRSFFIKNREEFYKAASYSISKFSLEKKKFAEIIFEEFSDIGHSLKTIENRL</sequence>
<name>A0AAP3AQ22_RIEAN</name>
<comment type="caution">
    <text evidence="2">The sequence shown here is derived from an EMBL/GenBank/DDBJ whole genome shotgun (WGS) entry which is preliminary data.</text>
</comment>
<proteinExistence type="predicted"/>